<dbReference type="Gene3D" id="1.20.120.1630">
    <property type="match status" value="1"/>
</dbReference>
<keyword evidence="1" id="KW-0472">Membrane</keyword>
<evidence type="ECO:0000313" key="2">
    <source>
        <dbReference type="EMBL" id="OGN34541.1"/>
    </source>
</evidence>
<protein>
    <recommendedName>
        <fullName evidence="4">Steroid 5-alpha reductase C-terminal domain-containing protein</fullName>
    </recommendedName>
</protein>
<feature type="transmembrane region" description="Helical" evidence="1">
    <location>
        <begin position="6"/>
        <end position="32"/>
    </location>
</feature>
<proteinExistence type="predicted"/>
<dbReference type="EMBL" id="MGKW01000007">
    <property type="protein sequence ID" value="OGN34541.1"/>
    <property type="molecule type" value="Genomic_DNA"/>
</dbReference>
<evidence type="ECO:0008006" key="4">
    <source>
        <dbReference type="Google" id="ProtNLM"/>
    </source>
</evidence>
<name>A0A1F8HAB1_9BACT</name>
<evidence type="ECO:0000313" key="3">
    <source>
        <dbReference type="Proteomes" id="UP000178155"/>
    </source>
</evidence>
<organism evidence="2 3">
    <name type="scientific">Candidatus Yanofskybacteria bacterium RIFCSPLOWO2_02_FULL_47_9b</name>
    <dbReference type="NCBI Taxonomy" id="1802708"/>
    <lineage>
        <taxon>Bacteria</taxon>
        <taxon>Candidatus Yanofskyibacteriota</taxon>
    </lineage>
</organism>
<keyword evidence="1" id="KW-0812">Transmembrane</keyword>
<gene>
    <name evidence="2" type="ORF">A3I39_01355</name>
</gene>
<sequence length="73" mass="8515">MLTGVFILLFGLGILFNSASLVFIFTPLFILLNVLELKAIEEPELEKRLSKEYLEYKRKVPMFIPQLKTKIKK</sequence>
<dbReference type="AlphaFoldDB" id="A0A1F8HAB1"/>
<evidence type="ECO:0000256" key="1">
    <source>
        <dbReference type="SAM" id="Phobius"/>
    </source>
</evidence>
<comment type="caution">
    <text evidence="2">The sequence shown here is derived from an EMBL/GenBank/DDBJ whole genome shotgun (WGS) entry which is preliminary data.</text>
</comment>
<keyword evidence="1" id="KW-1133">Transmembrane helix</keyword>
<reference evidence="2 3" key="1">
    <citation type="journal article" date="2016" name="Nat. Commun.">
        <title>Thousands of microbial genomes shed light on interconnected biogeochemical processes in an aquifer system.</title>
        <authorList>
            <person name="Anantharaman K."/>
            <person name="Brown C.T."/>
            <person name="Hug L.A."/>
            <person name="Sharon I."/>
            <person name="Castelle C.J."/>
            <person name="Probst A.J."/>
            <person name="Thomas B.C."/>
            <person name="Singh A."/>
            <person name="Wilkins M.J."/>
            <person name="Karaoz U."/>
            <person name="Brodie E.L."/>
            <person name="Williams K.H."/>
            <person name="Hubbard S.S."/>
            <person name="Banfield J.F."/>
        </authorList>
    </citation>
    <scope>NUCLEOTIDE SEQUENCE [LARGE SCALE GENOMIC DNA]</scope>
</reference>
<dbReference type="Proteomes" id="UP000178155">
    <property type="component" value="Unassembled WGS sequence"/>
</dbReference>
<accession>A0A1F8HAB1</accession>